<evidence type="ECO:0000259" key="2">
    <source>
        <dbReference type="Pfam" id="PF17128"/>
    </source>
</evidence>
<dbReference type="RefSeq" id="WP_236258924.1">
    <property type="nucleotide sequence ID" value="NZ_BNEK01000005.1"/>
</dbReference>
<dbReference type="InterPro" id="IPR033396">
    <property type="entry name" value="DUF5107"/>
</dbReference>
<keyword evidence="4" id="KW-1185">Reference proteome</keyword>
<comment type="caution">
    <text evidence="3">The sequence shown here is derived from an EMBL/GenBank/DDBJ whole genome shotgun (WGS) entry which is preliminary data.</text>
</comment>
<dbReference type="SUPFAM" id="SSF48452">
    <property type="entry name" value="TPR-like"/>
    <property type="match status" value="1"/>
</dbReference>
<accession>A0ABQ3U9F2</accession>
<name>A0ABQ3U9F2_STRHY</name>
<dbReference type="Gene3D" id="1.25.40.10">
    <property type="entry name" value="Tetratricopeptide repeat domain"/>
    <property type="match status" value="1"/>
</dbReference>
<gene>
    <name evidence="3" type="ORF">TPA0910_66680</name>
</gene>
<evidence type="ECO:0000313" key="4">
    <source>
        <dbReference type="Proteomes" id="UP001054854"/>
    </source>
</evidence>
<evidence type="ECO:0000256" key="1">
    <source>
        <dbReference type="SAM" id="MobiDB-lite"/>
    </source>
</evidence>
<sequence length="781" mass="83039">MATSVRRTTLTLPTAPVGPDNPLPALRPLDEVHRVDDRVRAALPADMARQVAYAPLRSVLPVRLRDGYGRDRAPAALDALVLENGHLRATVLPGFGGRVHSLLHKPADGSAERELLYRNPVLQPADFALNGAWFSGGIEWNIGATGHTTLSCAPLHAARVPAPDAADGGAMVRLWEWERLRDLPFQVDLWLPADSAFLYVGVRIRNPHHHPAPVYWWSNIAVPEDERTRVLAPADDAWHFGYARTLSKVPVPEWDGADRTYPLRGAYPADYFYELPEDARRWIASLDADGSGLVQTSTDLLRGRKLFVWGAGPGGRRWQRWLTEPGTGGYAEIQAGLARTQLEHIPLEAGQEFAWLEAYGPLTADPAAVHGADWTAARRETEARLEAALPRAAVDAAYAAWRRHADAEPVEHLATGSGWGALEAERGGFQLPGTPFDPGTLGAEQEPWRRLLRTGALPDWEPGPSRADPGASLVAPAWRDLLEAAPSTAAAEYHLGVAQWHAGDRAQAERSWERSLRWTETPWALRCLAVADTASGHPARAAERLLRAVRLFLAPDAEPGPEPGSALEGAGAGVGSVFEGAGAGVGSVFEGAGAGVGSVFEGAGAGVGPVFEGVGAAAEAPGAGAVAEAAGAGPVAEAAGAVAAVSLAAPPVAADPVALEAAEAALGREAITALLAADRADDARAVLDALRPAIRARGRFRLLRAQVLLAQGDAPAARAVFDEGFEVCDLREGDEALSDTWYAIVERLAAGPGEPLTEESRARARAEHPLPERYEFRMRPA</sequence>
<reference evidence="3" key="1">
    <citation type="submission" date="2024-05" db="EMBL/GenBank/DDBJ databases">
        <title>Whole genome shotgun sequence of Streptomyces hygroscopicus NBRC 113678.</title>
        <authorList>
            <person name="Komaki H."/>
            <person name="Tamura T."/>
        </authorList>
    </citation>
    <scope>NUCLEOTIDE SEQUENCE</scope>
    <source>
        <strain evidence="3">N11-34</strain>
    </source>
</reference>
<dbReference type="Proteomes" id="UP001054854">
    <property type="component" value="Unassembled WGS sequence"/>
</dbReference>
<dbReference type="InterPro" id="IPR011990">
    <property type="entry name" value="TPR-like_helical_dom_sf"/>
</dbReference>
<dbReference type="Pfam" id="PF17128">
    <property type="entry name" value="DUF5107"/>
    <property type="match status" value="1"/>
</dbReference>
<feature type="compositionally biased region" description="Polar residues" evidence="1">
    <location>
        <begin position="1"/>
        <end position="12"/>
    </location>
</feature>
<dbReference type="EMBL" id="BNEK01000005">
    <property type="protein sequence ID" value="GHJ32235.1"/>
    <property type="molecule type" value="Genomic_DNA"/>
</dbReference>
<feature type="domain" description="DUF5107" evidence="2">
    <location>
        <begin position="61"/>
        <end position="342"/>
    </location>
</feature>
<protein>
    <recommendedName>
        <fullName evidence="2">DUF5107 domain-containing protein</fullName>
    </recommendedName>
</protein>
<organism evidence="3 4">
    <name type="scientific">Streptomyces hygroscopicus</name>
    <dbReference type="NCBI Taxonomy" id="1912"/>
    <lineage>
        <taxon>Bacteria</taxon>
        <taxon>Bacillati</taxon>
        <taxon>Actinomycetota</taxon>
        <taxon>Actinomycetes</taxon>
        <taxon>Kitasatosporales</taxon>
        <taxon>Streptomycetaceae</taxon>
        <taxon>Streptomyces</taxon>
        <taxon>Streptomyces violaceusniger group</taxon>
    </lineage>
</organism>
<proteinExistence type="predicted"/>
<feature type="region of interest" description="Disordered" evidence="1">
    <location>
        <begin position="1"/>
        <end position="23"/>
    </location>
</feature>
<evidence type="ECO:0000313" key="3">
    <source>
        <dbReference type="EMBL" id="GHJ32235.1"/>
    </source>
</evidence>